<dbReference type="PANTHER" id="PTHR24177:SF472">
    <property type="entry name" value="PGG DOMAIN-CONTAINING PROTEIN"/>
    <property type="match status" value="1"/>
</dbReference>
<feature type="transmembrane region" description="Helical" evidence="1">
    <location>
        <begin position="673"/>
        <end position="693"/>
    </location>
</feature>
<comment type="caution">
    <text evidence="3">The sequence shown here is derived from an EMBL/GenBank/DDBJ whole genome shotgun (WGS) entry which is preliminary data.</text>
</comment>
<sequence>MSTDLTISRPTLNLPNQDLLNGAGKKDYFEYGAPLYEASIHGDWKAAKAILDKKPELVRYSLTQNGETALHVAASANRSKQVVTFVKNLVDLMENEDLELVNKNYNTALYLAAAAGNLETIEIMMAKNKILHTIPGAHGIMMPLYAAALFGSHKVVKYLYDNSNELRDDAWTDMNRGWLPEKCVESDMFGIALDIVRKHPTLGRNNALLGVLARKPGAFLKTKSSILKGTVYSVCAFIGLKVEMPEKESQALQLLRILWEDIVKFSKKEIDDILRGPKDYIKSESGRVLPTVLQQLIFEHLEKMERDCQGVDEVMHLKSLVSQHVVNMHLETQNIILQDNKTLSGKGDQPLEIQKTISEYIMRMSDETQKLIKYKEGEEDLAVKLQELISKNITTMHRAMRRAISLEKHPSRVLFIAAEMGNTNFIVELILRYPDLIWKVNDQNLSIFHVAVKHRHAGIYNLLYEIGAMKDMITPLIDENGNNMLHLVGMTVNRKQVENVSGGALEMQRELLWFQEVESIVPPSYRERRNSDGLTPHEVFTKEHKDMVTQGEKWVKEIASQCMVVAALIATMVFAAAFTVPGGYDQNNGIPIFHSKTTFKVFVVANAISLFSSSASILYMFLSVFTSRYAERDFLESVPRKLIIGMSYLFLSMTTMMIAFSVSFFVLYQKGLLWIPILISGFALIPFGIYVKAQYFLFIEMIRSTYHSKYIFKPKKHVLYYKNPTV</sequence>
<keyword evidence="1" id="KW-0472">Membrane</keyword>
<dbReference type="STRING" id="35608.A0A2U1PKH3"/>
<dbReference type="Pfam" id="PF13962">
    <property type="entry name" value="PGG"/>
    <property type="match status" value="1"/>
</dbReference>
<feature type="transmembrane region" description="Helical" evidence="1">
    <location>
        <begin position="642"/>
        <end position="667"/>
    </location>
</feature>
<feature type="transmembrane region" description="Helical" evidence="1">
    <location>
        <begin position="601"/>
        <end position="622"/>
    </location>
</feature>
<dbReference type="InterPro" id="IPR026961">
    <property type="entry name" value="PGG_dom"/>
</dbReference>
<gene>
    <name evidence="3" type="ORF">CTI12_AA144450</name>
</gene>
<dbReference type="SMART" id="SM00248">
    <property type="entry name" value="ANK"/>
    <property type="match status" value="5"/>
</dbReference>
<keyword evidence="1" id="KW-0812">Transmembrane</keyword>
<dbReference type="InterPro" id="IPR036770">
    <property type="entry name" value="Ankyrin_rpt-contain_sf"/>
</dbReference>
<keyword evidence="4" id="KW-1185">Reference proteome</keyword>
<keyword evidence="1" id="KW-1133">Transmembrane helix</keyword>
<dbReference type="SUPFAM" id="SSF48403">
    <property type="entry name" value="Ankyrin repeat"/>
    <property type="match status" value="2"/>
</dbReference>
<dbReference type="AlphaFoldDB" id="A0A2U1PKH3"/>
<proteinExistence type="predicted"/>
<evidence type="ECO:0000256" key="1">
    <source>
        <dbReference type="SAM" id="Phobius"/>
    </source>
</evidence>
<accession>A0A2U1PKH3</accession>
<feature type="domain" description="PGG" evidence="2">
    <location>
        <begin position="552"/>
        <end position="666"/>
    </location>
</feature>
<feature type="transmembrane region" description="Helical" evidence="1">
    <location>
        <begin position="562"/>
        <end position="581"/>
    </location>
</feature>
<evidence type="ECO:0000313" key="4">
    <source>
        <dbReference type="Proteomes" id="UP000245207"/>
    </source>
</evidence>
<reference evidence="3 4" key="1">
    <citation type="journal article" date="2018" name="Mol. Plant">
        <title>The genome of Artemisia annua provides insight into the evolution of Asteraceae family and artemisinin biosynthesis.</title>
        <authorList>
            <person name="Shen Q."/>
            <person name="Zhang L."/>
            <person name="Liao Z."/>
            <person name="Wang S."/>
            <person name="Yan T."/>
            <person name="Shi P."/>
            <person name="Liu M."/>
            <person name="Fu X."/>
            <person name="Pan Q."/>
            <person name="Wang Y."/>
            <person name="Lv Z."/>
            <person name="Lu X."/>
            <person name="Zhang F."/>
            <person name="Jiang W."/>
            <person name="Ma Y."/>
            <person name="Chen M."/>
            <person name="Hao X."/>
            <person name="Li L."/>
            <person name="Tang Y."/>
            <person name="Lv G."/>
            <person name="Zhou Y."/>
            <person name="Sun X."/>
            <person name="Brodelius P.E."/>
            <person name="Rose J.K.C."/>
            <person name="Tang K."/>
        </authorList>
    </citation>
    <scope>NUCLEOTIDE SEQUENCE [LARGE SCALE GENOMIC DNA]</scope>
    <source>
        <strain evidence="4">cv. Huhao1</strain>
        <tissue evidence="3">Leaf</tissue>
    </source>
</reference>
<evidence type="ECO:0000259" key="2">
    <source>
        <dbReference type="Pfam" id="PF13962"/>
    </source>
</evidence>
<dbReference type="PANTHER" id="PTHR24177">
    <property type="entry name" value="CASKIN"/>
    <property type="match status" value="1"/>
</dbReference>
<dbReference type="Gene3D" id="1.25.40.20">
    <property type="entry name" value="Ankyrin repeat-containing domain"/>
    <property type="match status" value="2"/>
</dbReference>
<dbReference type="InterPro" id="IPR002110">
    <property type="entry name" value="Ankyrin_rpt"/>
</dbReference>
<evidence type="ECO:0000313" key="3">
    <source>
        <dbReference type="EMBL" id="PWA86260.1"/>
    </source>
</evidence>
<dbReference type="EMBL" id="PKPP01001038">
    <property type="protein sequence ID" value="PWA86260.1"/>
    <property type="molecule type" value="Genomic_DNA"/>
</dbReference>
<dbReference type="Proteomes" id="UP000245207">
    <property type="component" value="Unassembled WGS sequence"/>
</dbReference>
<name>A0A2U1PKH3_ARTAN</name>
<dbReference type="Pfam" id="PF12796">
    <property type="entry name" value="Ank_2"/>
    <property type="match status" value="1"/>
</dbReference>
<organism evidence="3 4">
    <name type="scientific">Artemisia annua</name>
    <name type="common">Sweet wormwood</name>
    <dbReference type="NCBI Taxonomy" id="35608"/>
    <lineage>
        <taxon>Eukaryota</taxon>
        <taxon>Viridiplantae</taxon>
        <taxon>Streptophyta</taxon>
        <taxon>Embryophyta</taxon>
        <taxon>Tracheophyta</taxon>
        <taxon>Spermatophyta</taxon>
        <taxon>Magnoliopsida</taxon>
        <taxon>eudicotyledons</taxon>
        <taxon>Gunneridae</taxon>
        <taxon>Pentapetalae</taxon>
        <taxon>asterids</taxon>
        <taxon>campanulids</taxon>
        <taxon>Asterales</taxon>
        <taxon>Asteraceae</taxon>
        <taxon>Asteroideae</taxon>
        <taxon>Anthemideae</taxon>
        <taxon>Artemisiinae</taxon>
        <taxon>Artemisia</taxon>
    </lineage>
</organism>
<dbReference type="GO" id="GO:0016020">
    <property type="term" value="C:membrane"/>
    <property type="evidence" value="ECO:0007669"/>
    <property type="project" value="TreeGrafter"/>
</dbReference>
<dbReference type="OrthoDB" id="1921232at2759"/>
<protein>
    <submittedName>
        <fullName evidence="3">Ankyrin repeat-containing domain, PGG domain protein</fullName>
    </submittedName>
</protein>